<organism evidence="1 2">
    <name type="scientific">Brevibacterium linens</name>
    <dbReference type="NCBI Taxonomy" id="1703"/>
    <lineage>
        <taxon>Bacteria</taxon>
        <taxon>Bacillati</taxon>
        <taxon>Actinomycetota</taxon>
        <taxon>Actinomycetes</taxon>
        <taxon>Micrococcales</taxon>
        <taxon>Brevibacteriaceae</taxon>
        <taxon>Brevibacterium</taxon>
    </lineage>
</organism>
<protein>
    <submittedName>
        <fullName evidence="1">Uncharacterized protein</fullName>
    </submittedName>
</protein>
<evidence type="ECO:0000313" key="2">
    <source>
        <dbReference type="Proteomes" id="UP000234498"/>
    </source>
</evidence>
<dbReference type="EMBL" id="FXZA01000029">
    <property type="protein sequence ID" value="SMX96638.1"/>
    <property type="molecule type" value="Genomic_DNA"/>
</dbReference>
<proteinExistence type="predicted"/>
<name>A0A2H1KAQ9_BRELN</name>
<sequence>MTTWVLKRRMLSSPKNNCLVSSVYSAMSWTRRMRTKSYSPATSGTVGSGTADGGTAPLHSRDFDFNDAILGAGIDFSTALVTSRLPEGNRS</sequence>
<dbReference type="AlphaFoldDB" id="A0A2H1KAQ9"/>
<dbReference type="Proteomes" id="UP000234498">
    <property type="component" value="Unassembled WGS sequence"/>
</dbReference>
<reference evidence="1 2" key="1">
    <citation type="submission" date="2017-03" db="EMBL/GenBank/DDBJ databases">
        <authorList>
            <person name="Afonso C.L."/>
            <person name="Miller P.J."/>
            <person name="Scott M.A."/>
            <person name="Spackman E."/>
            <person name="Goraichik I."/>
            <person name="Dimitrov K.M."/>
            <person name="Suarez D.L."/>
            <person name="Swayne D.E."/>
        </authorList>
    </citation>
    <scope>NUCLEOTIDE SEQUENCE [LARGE SCALE GENOMIC DNA]</scope>
    <source>
        <strain evidence="1 2">Mu101</strain>
    </source>
</reference>
<accession>A0A2H1KAQ9</accession>
<gene>
    <name evidence="1" type="ORF">BLIN101_03158</name>
</gene>
<evidence type="ECO:0000313" key="1">
    <source>
        <dbReference type="EMBL" id="SMX96638.1"/>
    </source>
</evidence>